<dbReference type="SUPFAM" id="SSF53187">
    <property type="entry name" value="Zn-dependent exopeptidases"/>
    <property type="match status" value="1"/>
</dbReference>
<comment type="pathway">
    <text evidence="3">Amino-acid biosynthesis; L-lysine biosynthesis via DAP pathway; LL-2,6-diaminopimelate from (S)-tetrahydrodipicolinate (succinylase route): step 3/3.</text>
</comment>
<evidence type="ECO:0000256" key="13">
    <source>
        <dbReference type="ARBA" id="ARBA00051301"/>
    </source>
</evidence>
<dbReference type="Gene3D" id="3.40.630.10">
    <property type="entry name" value="Zn peptidases"/>
    <property type="match status" value="1"/>
</dbReference>
<accession>A0A4P7GNP5</accession>
<dbReference type="Pfam" id="PF01546">
    <property type="entry name" value="Peptidase_M20"/>
    <property type="match status" value="1"/>
</dbReference>
<comment type="catalytic activity">
    <reaction evidence="13">
        <text>N-succinyl-(2S,6S)-2,6-diaminopimelate + H2O = (2S,6S)-2,6-diaminopimelate + succinate</text>
        <dbReference type="Rhea" id="RHEA:22608"/>
        <dbReference type="ChEBI" id="CHEBI:15377"/>
        <dbReference type="ChEBI" id="CHEBI:30031"/>
        <dbReference type="ChEBI" id="CHEBI:57609"/>
        <dbReference type="ChEBI" id="CHEBI:58087"/>
        <dbReference type="EC" id="3.5.1.18"/>
    </reaction>
</comment>
<evidence type="ECO:0000256" key="14">
    <source>
        <dbReference type="NCBIfam" id="TIGR01900"/>
    </source>
</evidence>
<dbReference type="PANTHER" id="PTHR43808:SF31">
    <property type="entry name" value="N-ACETYL-L-CITRULLINE DEACETYLASE"/>
    <property type="match status" value="1"/>
</dbReference>
<comment type="cofactor">
    <cofactor evidence="2">
        <name>Zn(2+)</name>
        <dbReference type="ChEBI" id="CHEBI:29105"/>
    </cofactor>
</comment>
<evidence type="ECO:0000256" key="9">
    <source>
        <dbReference type="ARBA" id="ARBA00022833"/>
    </source>
</evidence>
<dbReference type="GO" id="GO:0019877">
    <property type="term" value="P:diaminopimelate biosynthetic process"/>
    <property type="evidence" value="ECO:0007669"/>
    <property type="project" value="UniProtKB-KW"/>
</dbReference>
<dbReference type="EC" id="3.5.1.18" evidence="5 14"/>
<evidence type="ECO:0000256" key="1">
    <source>
        <dbReference type="ARBA" id="ARBA00001941"/>
    </source>
</evidence>
<keyword evidence="17" id="KW-1185">Reference proteome</keyword>
<dbReference type="Proteomes" id="UP000294894">
    <property type="component" value="Chromosome"/>
</dbReference>
<dbReference type="NCBIfam" id="TIGR01900">
    <property type="entry name" value="dapE-gram_pos"/>
    <property type="match status" value="1"/>
</dbReference>
<keyword evidence="7" id="KW-0479">Metal-binding</keyword>
<name>A0A4P7GNP5_9ACTN</name>
<comment type="cofactor">
    <cofactor evidence="1">
        <name>Co(2+)</name>
        <dbReference type="ChEBI" id="CHEBI:48828"/>
    </cofactor>
</comment>
<evidence type="ECO:0000313" key="16">
    <source>
        <dbReference type="EMBL" id="QBR93703.1"/>
    </source>
</evidence>
<evidence type="ECO:0000256" key="3">
    <source>
        <dbReference type="ARBA" id="ARBA00005130"/>
    </source>
</evidence>
<evidence type="ECO:0000256" key="5">
    <source>
        <dbReference type="ARBA" id="ARBA00011921"/>
    </source>
</evidence>
<keyword evidence="11" id="KW-0457">Lysine biosynthesis</keyword>
<dbReference type="Gene3D" id="3.30.70.360">
    <property type="match status" value="1"/>
</dbReference>
<protein>
    <recommendedName>
        <fullName evidence="5 14">Succinyl-diaminopimelate desuccinylase</fullName>
        <ecNumber evidence="5 14">3.5.1.18</ecNumber>
    </recommendedName>
</protein>
<dbReference type="FunFam" id="3.30.70.360:FF:000011">
    <property type="entry name" value="Succinyl-diaminopimelate desuccinylase"/>
    <property type="match status" value="1"/>
</dbReference>
<evidence type="ECO:0000259" key="15">
    <source>
        <dbReference type="Pfam" id="PF07687"/>
    </source>
</evidence>
<comment type="subunit">
    <text evidence="4">Homodimer.</text>
</comment>
<dbReference type="InterPro" id="IPR010174">
    <property type="entry name" value="Succinyl-DAP_deSuclase_DapE"/>
</dbReference>
<dbReference type="GO" id="GO:0006526">
    <property type="term" value="P:L-arginine biosynthetic process"/>
    <property type="evidence" value="ECO:0007669"/>
    <property type="project" value="TreeGrafter"/>
</dbReference>
<proteinExistence type="predicted"/>
<dbReference type="EMBL" id="CP038267">
    <property type="protein sequence ID" value="QBR93703.1"/>
    <property type="molecule type" value="Genomic_DNA"/>
</dbReference>
<dbReference type="GO" id="GO:0009089">
    <property type="term" value="P:lysine biosynthetic process via diaminopimelate"/>
    <property type="evidence" value="ECO:0007669"/>
    <property type="project" value="UniProtKB-UniRule"/>
</dbReference>
<evidence type="ECO:0000256" key="10">
    <source>
        <dbReference type="ARBA" id="ARBA00022915"/>
    </source>
</evidence>
<evidence type="ECO:0000256" key="8">
    <source>
        <dbReference type="ARBA" id="ARBA00022801"/>
    </source>
</evidence>
<gene>
    <name evidence="16" type="ORF">EXE57_16560</name>
</gene>
<dbReference type="GO" id="GO:0046872">
    <property type="term" value="F:metal ion binding"/>
    <property type="evidence" value="ECO:0007669"/>
    <property type="project" value="UniProtKB-KW"/>
</dbReference>
<evidence type="ECO:0000256" key="2">
    <source>
        <dbReference type="ARBA" id="ARBA00001947"/>
    </source>
</evidence>
<dbReference type="InterPro" id="IPR002933">
    <property type="entry name" value="Peptidase_M20"/>
</dbReference>
<dbReference type="AlphaFoldDB" id="A0A4P7GNP5"/>
<evidence type="ECO:0000313" key="17">
    <source>
        <dbReference type="Proteomes" id="UP000294894"/>
    </source>
</evidence>
<keyword evidence="9" id="KW-0862">Zinc</keyword>
<evidence type="ECO:0000256" key="11">
    <source>
        <dbReference type="ARBA" id="ARBA00023154"/>
    </source>
</evidence>
<dbReference type="PANTHER" id="PTHR43808">
    <property type="entry name" value="ACETYLORNITHINE DEACETYLASE"/>
    <property type="match status" value="1"/>
</dbReference>
<dbReference type="InterPro" id="IPR050072">
    <property type="entry name" value="Peptidase_M20A"/>
</dbReference>
<dbReference type="KEGG" id="noy:EXE57_16560"/>
<keyword evidence="6" id="KW-0028">Amino-acid biosynthesis</keyword>
<dbReference type="RefSeq" id="WP_135079387.1">
    <property type="nucleotide sequence ID" value="NZ_CP038267.1"/>
</dbReference>
<dbReference type="InterPro" id="IPR011650">
    <property type="entry name" value="Peptidase_M20_dimer"/>
</dbReference>
<dbReference type="GO" id="GO:0008777">
    <property type="term" value="F:acetylornithine deacetylase activity"/>
    <property type="evidence" value="ECO:0007669"/>
    <property type="project" value="TreeGrafter"/>
</dbReference>
<dbReference type="GO" id="GO:0009014">
    <property type="term" value="F:succinyl-diaminopimelate desuccinylase activity"/>
    <property type="evidence" value="ECO:0007669"/>
    <property type="project" value="UniProtKB-UniRule"/>
</dbReference>
<sequence length="354" mass="38217">MTLDLTADAVTLTRQLVDIESVSRNEQAIADAIEQALRGLPHLTVTRRGHTIVARTDLGRAERVVIAGHIDTVPLNDNLPSRLEDGILHGLGSCDMKSGDAVLLRLAATLPEPNRDLTFILYEAEEIEDEFNGLRLLSESDPDLMAADFAILMEPSGAAVEAGCQGTMRVDVRTTGERAHAARSWNGVNAIHGAHEVLARLNAFEPRKPVIDGLEYREGLNAVFIHGGVAGNVLPDECVVVVNHRFAPDRSEAAAEQFLRDFFEGFEVTVTDSAPAALPGLGLPAAKEFVDAVGGPVKPKFGWTDVARFSALGVPAVNFGPGDPMLAHKQEEHVPVEHIERCERQLRDWLGGSA</sequence>
<evidence type="ECO:0000256" key="7">
    <source>
        <dbReference type="ARBA" id="ARBA00022723"/>
    </source>
</evidence>
<keyword evidence="12" id="KW-0170">Cobalt</keyword>
<dbReference type="OrthoDB" id="9809784at2"/>
<dbReference type="Pfam" id="PF07687">
    <property type="entry name" value="M20_dimer"/>
    <property type="match status" value="1"/>
</dbReference>
<reference evidence="16 17" key="1">
    <citation type="submission" date="2019-03" db="EMBL/GenBank/DDBJ databases">
        <title>Three New Species of Nocardioides, Nocardioides euryhalodurans sp. nov., Nocardioides seonyuensis sp. nov. and Nocardioides eburneoflavus sp. nov., Iolated from Soil.</title>
        <authorList>
            <person name="Roh S.G."/>
            <person name="Lee C."/>
            <person name="Kim M.-K."/>
            <person name="Kim S.B."/>
        </authorList>
    </citation>
    <scope>NUCLEOTIDE SEQUENCE [LARGE SCALE GENOMIC DNA]</scope>
    <source>
        <strain evidence="16 17">MMS17-SY117</strain>
    </source>
</reference>
<keyword evidence="10" id="KW-0220">Diaminopimelate biosynthesis</keyword>
<evidence type="ECO:0000256" key="12">
    <source>
        <dbReference type="ARBA" id="ARBA00023285"/>
    </source>
</evidence>
<evidence type="ECO:0000256" key="6">
    <source>
        <dbReference type="ARBA" id="ARBA00022605"/>
    </source>
</evidence>
<evidence type="ECO:0000256" key="4">
    <source>
        <dbReference type="ARBA" id="ARBA00011738"/>
    </source>
</evidence>
<feature type="domain" description="Peptidase M20 dimerisation" evidence="15">
    <location>
        <begin position="166"/>
        <end position="261"/>
    </location>
</feature>
<dbReference type="InterPro" id="IPR036264">
    <property type="entry name" value="Bact_exopeptidase_dim_dom"/>
</dbReference>
<organism evidence="16 17">
    <name type="scientific">Nocardioides euryhalodurans</name>
    <dbReference type="NCBI Taxonomy" id="2518370"/>
    <lineage>
        <taxon>Bacteria</taxon>
        <taxon>Bacillati</taxon>
        <taxon>Actinomycetota</taxon>
        <taxon>Actinomycetes</taxon>
        <taxon>Propionibacteriales</taxon>
        <taxon>Nocardioidaceae</taxon>
        <taxon>Nocardioides</taxon>
    </lineage>
</organism>
<keyword evidence="8 16" id="KW-0378">Hydrolase</keyword>
<dbReference type="SUPFAM" id="SSF55031">
    <property type="entry name" value="Bacterial exopeptidase dimerisation domain"/>
    <property type="match status" value="1"/>
</dbReference>